<comment type="caution">
    <text evidence="2">The sequence shown here is derived from an EMBL/GenBank/DDBJ whole genome shotgun (WGS) entry which is preliminary data.</text>
</comment>
<keyword evidence="3" id="KW-1185">Reference proteome</keyword>
<accession>A0ABV6Z4B8</accession>
<evidence type="ECO:0000256" key="1">
    <source>
        <dbReference type="SAM" id="SignalP"/>
    </source>
</evidence>
<keyword evidence="1" id="KW-0732">Signal</keyword>
<evidence type="ECO:0000313" key="2">
    <source>
        <dbReference type="EMBL" id="MFC1853278.1"/>
    </source>
</evidence>
<feature type="chain" id="PRO_5046123325" evidence="1">
    <location>
        <begin position="27"/>
        <end position="211"/>
    </location>
</feature>
<sequence>MAQATLKRSLFLVLIALLMCSIQVNGCTSGDDDDDNDDDNGSGIVMPLTLNNIWNYSYQAGAAVSGTYSIQVVGDQSVNGVSVKKLDYAGDLYGQDYWIYLQNQSDGLYFYGDTIWGELANPDLWAKYPCSVGDTWQTSGQGGVVNWTVISTSDTVTVAAGTFSCLHVRGFPQGSSEPADHWWSVGIGEVKASVSLGTYDLVQELTSYQLN</sequence>
<gene>
    <name evidence="2" type="ORF">ACFL27_24025</name>
</gene>
<feature type="signal peptide" evidence="1">
    <location>
        <begin position="1"/>
        <end position="26"/>
    </location>
</feature>
<proteinExistence type="predicted"/>
<organism evidence="2 3">
    <name type="scientific">candidate division CSSED10-310 bacterium</name>
    <dbReference type="NCBI Taxonomy" id="2855610"/>
    <lineage>
        <taxon>Bacteria</taxon>
        <taxon>Bacteria division CSSED10-310</taxon>
    </lineage>
</organism>
<reference evidence="2 3" key="1">
    <citation type="submission" date="2024-09" db="EMBL/GenBank/DDBJ databases">
        <title>Laminarin stimulates single cell rates of sulfate reduction while oxygen inhibits transcriptomic activity in coastal marine sediment.</title>
        <authorList>
            <person name="Lindsay M."/>
            <person name="Orcutt B."/>
            <person name="Emerson D."/>
            <person name="Stepanauskas R."/>
            <person name="D'Angelo T."/>
        </authorList>
    </citation>
    <scope>NUCLEOTIDE SEQUENCE [LARGE SCALE GENOMIC DNA]</scope>
    <source>
        <strain evidence="2">SAG AM-311-K15</strain>
    </source>
</reference>
<name>A0ABV6Z4B8_UNCC1</name>
<evidence type="ECO:0000313" key="3">
    <source>
        <dbReference type="Proteomes" id="UP001594351"/>
    </source>
</evidence>
<protein>
    <submittedName>
        <fullName evidence="2">Uncharacterized protein</fullName>
    </submittedName>
</protein>
<dbReference type="EMBL" id="JBHPBY010000462">
    <property type="protein sequence ID" value="MFC1853278.1"/>
    <property type="molecule type" value="Genomic_DNA"/>
</dbReference>
<dbReference type="Proteomes" id="UP001594351">
    <property type="component" value="Unassembled WGS sequence"/>
</dbReference>